<evidence type="ECO:0000313" key="6">
    <source>
        <dbReference type="Proteomes" id="UP000818624"/>
    </source>
</evidence>
<comment type="similarity">
    <text evidence="1">Belongs to the protein-tyrosine phosphatase family. Non-receptor class dual specificity subfamily.</text>
</comment>
<protein>
    <recommendedName>
        <fullName evidence="2">protein-tyrosine-phosphatase</fullName>
        <ecNumber evidence="2">3.1.3.48</ecNumber>
    </recommendedName>
</protein>
<sequence>MLDVRSPRLELFQQEKCRVNLQSRDVRRYLISRTNALDGPVTPDMLLTTYPYTAPSDPYSDVRIDAQDGKDTAGQAPTTCLRCKKCRHELAIDQHVVQHEPGKGKMAFEPHRRDGARRGGDWTPTNADGAASAALQPTLPPHLARIRAGIAAQTAQTSLLHSPQCSAYFVEPLKWMVDSSNLVEGELSGRLQCPNVRCNAKLGTWTWAGSQCAWYVVVRLTQWSMGDAGVCATACQSRSGAALSIGLAQEIDHEKVQYNGGEHILAERAAGEWADVPSLGRGDGVGERLGVRLHAEREREHKLADGRREAV</sequence>
<reference evidence="5 6" key="1">
    <citation type="journal article" date="2020" name="Elife">
        <title>Loss of centromere function drives karyotype evolution in closely related Malassezia species.</title>
        <authorList>
            <person name="Sankaranarayanan S.R."/>
            <person name="Ianiri G."/>
            <person name="Coelho M.A."/>
            <person name="Reza M.H."/>
            <person name="Thimmappa B.C."/>
            <person name="Ganguly P."/>
            <person name="Vadnala R.N."/>
            <person name="Sun S."/>
            <person name="Siddharthan R."/>
            <person name="Tellgren-Roth C."/>
            <person name="Dawson T.L."/>
            <person name="Heitman J."/>
            <person name="Sanyal K."/>
        </authorList>
    </citation>
    <scope>NUCLEOTIDE SEQUENCE [LARGE SCALE GENOMIC DNA]</scope>
    <source>
        <strain evidence="5">CBS14141</strain>
    </source>
</reference>
<accession>A0ABY8EYG9</accession>
<keyword evidence="6" id="KW-1185">Reference proteome</keyword>
<dbReference type="EMBL" id="CP046239">
    <property type="protein sequence ID" value="WFD49734.1"/>
    <property type="molecule type" value="Genomic_DNA"/>
</dbReference>
<evidence type="ECO:0000256" key="1">
    <source>
        <dbReference type="ARBA" id="ARBA00008601"/>
    </source>
</evidence>
<evidence type="ECO:0000313" key="5">
    <source>
        <dbReference type="EMBL" id="WFD49734.1"/>
    </source>
</evidence>
<proteinExistence type="inferred from homology"/>
<evidence type="ECO:0000256" key="4">
    <source>
        <dbReference type="ARBA" id="ARBA00022912"/>
    </source>
</evidence>
<evidence type="ECO:0000256" key="3">
    <source>
        <dbReference type="ARBA" id="ARBA00022801"/>
    </source>
</evidence>
<gene>
    <name evidence="5" type="ORF">GLX27_004419</name>
</gene>
<dbReference type="EC" id="3.1.3.48" evidence="2"/>
<dbReference type="PANTHER" id="PTHR45848:SF4">
    <property type="entry name" value="DUAL SPECIFICITY PROTEIN PHOSPHATASE 12"/>
    <property type="match status" value="1"/>
</dbReference>
<organism evidence="5 6">
    <name type="scientific">Malassezia furfur</name>
    <name type="common">Pityriasis versicolor infection agent</name>
    <name type="synonym">Pityrosporum furfur</name>
    <dbReference type="NCBI Taxonomy" id="55194"/>
    <lineage>
        <taxon>Eukaryota</taxon>
        <taxon>Fungi</taxon>
        <taxon>Dikarya</taxon>
        <taxon>Basidiomycota</taxon>
        <taxon>Ustilaginomycotina</taxon>
        <taxon>Malasseziomycetes</taxon>
        <taxon>Malasseziales</taxon>
        <taxon>Malasseziaceae</taxon>
        <taxon>Malassezia</taxon>
    </lineage>
</organism>
<name>A0ABY8EYG9_MALFU</name>
<keyword evidence="4" id="KW-0904">Protein phosphatase</keyword>
<dbReference type="Proteomes" id="UP000818624">
    <property type="component" value="Chromosome 6"/>
</dbReference>
<dbReference type="PANTHER" id="PTHR45848">
    <property type="entry name" value="DUAL SPECIFICITY PROTEIN PHOSPHATASE 12 FAMILY MEMBER"/>
    <property type="match status" value="1"/>
</dbReference>
<keyword evidence="3" id="KW-0378">Hydrolase</keyword>
<evidence type="ECO:0000256" key="2">
    <source>
        <dbReference type="ARBA" id="ARBA00013064"/>
    </source>
</evidence>